<comment type="caution">
    <text evidence="8">The sequence shown here is derived from an EMBL/GenBank/DDBJ whole genome shotgun (WGS) entry which is preliminary data.</text>
</comment>
<dbReference type="Proteomes" id="UP001596208">
    <property type="component" value="Unassembled WGS sequence"/>
</dbReference>
<feature type="compositionally biased region" description="Basic and acidic residues" evidence="6">
    <location>
        <begin position="9"/>
        <end position="26"/>
    </location>
</feature>
<keyword evidence="2" id="KW-1003">Cell membrane</keyword>
<organism evidence="8 9">
    <name type="scientific">Streptomyces mutomycini</name>
    <dbReference type="NCBI Taxonomy" id="284036"/>
    <lineage>
        <taxon>Bacteria</taxon>
        <taxon>Bacillati</taxon>
        <taxon>Actinomycetota</taxon>
        <taxon>Actinomycetes</taxon>
        <taxon>Kitasatosporales</taxon>
        <taxon>Streptomycetaceae</taxon>
        <taxon>Streptomyces</taxon>
    </lineage>
</organism>
<dbReference type="PANTHER" id="PTHR30213:SF0">
    <property type="entry name" value="UPF0761 MEMBRANE PROTEIN YIHY"/>
    <property type="match status" value="1"/>
</dbReference>
<protein>
    <submittedName>
        <fullName evidence="8">YihY/virulence factor BrkB family protein</fullName>
    </submittedName>
</protein>
<feature type="transmembrane region" description="Helical" evidence="7">
    <location>
        <begin position="301"/>
        <end position="322"/>
    </location>
</feature>
<sequence length="354" mass="37949">MTTPPFDGPDDREHHDADRSRGDGSHLNDGSGGTYRPLHRSGSERSKDDSGPSGQRSADGGSPGGAVKRTLREFKEDNLADWAAALTYYGVLAVFPALLALVSILGLLGPSAIDSLIKNLSSIAPGSVRDILTTALEQLKGSQGKAVLALIVGVILALWSASGYVAAFMRASNIVYDIGEGRPVWKTLPVRLGITTAVVILLALTAVGVVFTGTLAKKMGSILGLGDTAVTVWNIAKWPVMLILVVVMIMLLYWAAPNVRRPIRRVIPGGVVAVVIWLIVSALFALYVANFSSYNKTYGTFATPIIALIWLWLTNIAILLGLEFNAELERGRSIDKGRSADDEPYAEPRDTRKL</sequence>
<reference evidence="9" key="1">
    <citation type="journal article" date="2019" name="Int. J. Syst. Evol. Microbiol.">
        <title>The Global Catalogue of Microorganisms (GCM) 10K type strain sequencing project: providing services to taxonomists for standard genome sequencing and annotation.</title>
        <authorList>
            <consortium name="The Broad Institute Genomics Platform"/>
            <consortium name="The Broad Institute Genome Sequencing Center for Infectious Disease"/>
            <person name="Wu L."/>
            <person name="Ma J."/>
        </authorList>
    </citation>
    <scope>NUCLEOTIDE SEQUENCE [LARGE SCALE GENOMIC DNA]</scope>
    <source>
        <strain evidence="9">CGMCC 4.1721</strain>
    </source>
</reference>
<feature type="transmembrane region" description="Helical" evidence="7">
    <location>
        <begin position="82"/>
        <end position="108"/>
    </location>
</feature>
<evidence type="ECO:0000256" key="6">
    <source>
        <dbReference type="SAM" id="MobiDB-lite"/>
    </source>
</evidence>
<gene>
    <name evidence="8" type="ORF">ACFPRK_24305</name>
</gene>
<dbReference type="PIRSF" id="PIRSF035875">
    <property type="entry name" value="RNase_BN"/>
    <property type="match status" value="1"/>
</dbReference>
<dbReference type="Pfam" id="PF03631">
    <property type="entry name" value="Virul_fac_BrkB"/>
    <property type="match status" value="1"/>
</dbReference>
<dbReference type="InterPro" id="IPR017039">
    <property type="entry name" value="Virul_fac_BrkB"/>
</dbReference>
<feature type="transmembrane region" description="Helical" evidence="7">
    <location>
        <begin position="266"/>
        <end position="289"/>
    </location>
</feature>
<keyword evidence="5 7" id="KW-0472">Membrane</keyword>
<dbReference type="RefSeq" id="WP_079122315.1">
    <property type="nucleotide sequence ID" value="NZ_JBHSKI010000012.1"/>
</dbReference>
<name>A0ABW0B901_9ACTN</name>
<evidence type="ECO:0000256" key="5">
    <source>
        <dbReference type="ARBA" id="ARBA00023136"/>
    </source>
</evidence>
<keyword evidence="4 7" id="KW-1133">Transmembrane helix</keyword>
<feature type="transmembrane region" description="Helical" evidence="7">
    <location>
        <begin position="146"/>
        <end position="169"/>
    </location>
</feature>
<dbReference type="NCBIfam" id="TIGR00765">
    <property type="entry name" value="yihY_not_rbn"/>
    <property type="match status" value="1"/>
</dbReference>
<evidence type="ECO:0000313" key="8">
    <source>
        <dbReference type="EMBL" id="MFC5173695.1"/>
    </source>
</evidence>
<evidence type="ECO:0000256" key="1">
    <source>
        <dbReference type="ARBA" id="ARBA00004651"/>
    </source>
</evidence>
<feature type="transmembrane region" description="Helical" evidence="7">
    <location>
        <begin position="235"/>
        <end position="254"/>
    </location>
</feature>
<feature type="compositionally biased region" description="Basic and acidic residues" evidence="6">
    <location>
        <begin position="41"/>
        <end position="50"/>
    </location>
</feature>
<keyword evidence="9" id="KW-1185">Reference proteome</keyword>
<proteinExistence type="predicted"/>
<feature type="transmembrane region" description="Helical" evidence="7">
    <location>
        <begin position="190"/>
        <end position="215"/>
    </location>
</feature>
<keyword evidence="3 7" id="KW-0812">Transmembrane</keyword>
<evidence type="ECO:0000256" key="2">
    <source>
        <dbReference type="ARBA" id="ARBA00022475"/>
    </source>
</evidence>
<dbReference type="EMBL" id="JBHSKI010000012">
    <property type="protein sequence ID" value="MFC5173695.1"/>
    <property type="molecule type" value="Genomic_DNA"/>
</dbReference>
<evidence type="ECO:0000256" key="7">
    <source>
        <dbReference type="SAM" id="Phobius"/>
    </source>
</evidence>
<evidence type="ECO:0000256" key="4">
    <source>
        <dbReference type="ARBA" id="ARBA00022989"/>
    </source>
</evidence>
<comment type="subcellular location">
    <subcellularLocation>
        <location evidence="1">Cell membrane</location>
        <topology evidence="1">Multi-pass membrane protein</topology>
    </subcellularLocation>
</comment>
<evidence type="ECO:0000256" key="3">
    <source>
        <dbReference type="ARBA" id="ARBA00022692"/>
    </source>
</evidence>
<dbReference type="PANTHER" id="PTHR30213">
    <property type="entry name" value="INNER MEMBRANE PROTEIN YHJD"/>
    <property type="match status" value="1"/>
</dbReference>
<accession>A0ABW0B901</accession>
<evidence type="ECO:0000313" key="9">
    <source>
        <dbReference type="Proteomes" id="UP001596208"/>
    </source>
</evidence>
<feature type="region of interest" description="Disordered" evidence="6">
    <location>
        <begin position="1"/>
        <end position="67"/>
    </location>
</feature>